<sequence length="60" mass="6421">MSLDAQSHFSSLVCSMCVPPDKQPTDAPTATDDEMGKNCCRKPTVGSTCFLLVTSVILSR</sequence>
<dbReference type="AlphaFoldDB" id="G3ID57"/>
<dbReference type="Proteomes" id="UP000001075">
    <property type="component" value="Unassembled WGS sequence"/>
</dbReference>
<gene>
    <name evidence="1" type="ORF">I79_021629</name>
</gene>
<accession>G3ID57</accession>
<name>G3ID57_CRIGR</name>
<proteinExistence type="predicted"/>
<organism evidence="1 2">
    <name type="scientific">Cricetulus griseus</name>
    <name type="common">Chinese hamster</name>
    <name type="synonym">Cricetulus barabensis griseus</name>
    <dbReference type="NCBI Taxonomy" id="10029"/>
    <lineage>
        <taxon>Eukaryota</taxon>
        <taxon>Metazoa</taxon>
        <taxon>Chordata</taxon>
        <taxon>Craniata</taxon>
        <taxon>Vertebrata</taxon>
        <taxon>Euteleostomi</taxon>
        <taxon>Mammalia</taxon>
        <taxon>Eutheria</taxon>
        <taxon>Euarchontoglires</taxon>
        <taxon>Glires</taxon>
        <taxon>Rodentia</taxon>
        <taxon>Myomorpha</taxon>
        <taxon>Muroidea</taxon>
        <taxon>Cricetidae</taxon>
        <taxon>Cricetinae</taxon>
        <taxon>Cricetulus</taxon>
    </lineage>
</organism>
<dbReference type="InParanoid" id="G3ID57"/>
<reference evidence="2" key="1">
    <citation type="journal article" date="2011" name="Nat. Biotechnol.">
        <title>The genomic sequence of the Chinese hamster ovary (CHO)-K1 cell line.</title>
        <authorList>
            <person name="Xu X."/>
            <person name="Nagarajan H."/>
            <person name="Lewis N.E."/>
            <person name="Pan S."/>
            <person name="Cai Z."/>
            <person name="Liu X."/>
            <person name="Chen W."/>
            <person name="Xie M."/>
            <person name="Wang W."/>
            <person name="Hammond S."/>
            <person name="Andersen M.R."/>
            <person name="Neff N."/>
            <person name="Passarelli B."/>
            <person name="Koh W."/>
            <person name="Fan H.C."/>
            <person name="Wang J."/>
            <person name="Gui Y."/>
            <person name="Lee K.H."/>
            <person name="Betenbaugh M.J."/>
            <person name="Quake S.R."/>
            <person name="Famili I."/>
            <person name="Palsson B.O."/>
            <person name="Wang J."/>
        </authorList>
    </citation>
    <scope>NUCLEOTIDE SEQUENCE [LARGE SCALE GENOMIC DNA]</scope>
    <source>
        <strain evidence="2">CHO K1 cell line</strain>
    </source>
</reference>
<protein>
    <submittedName>
        <fullName evidence="1">Uncharacterized protein</fullName>
    </submittedName>
</protein>
<dbReference type="EMBL" id="JH002012">
    <property type="protein sequence ID" value="EGW10367.1"/>
    <property type="molecule type" value="Genomic_DNA"/>
</dbReference>
<evidence type="ECO:0000313" key="2">
    <source>
        <dbReference type="Proteomes" id="UP000001075"/>
    </source>
</evidence>
<evidence type="ECO:0000313" key="1">
    <source>
        <dbReference type="EMBL" id="EGW10367.1"/>
    </source>
</evidence>